<dbReference type="STRING" id="679192.HMPREF9013_0571"/>
<name>D2MQL8_9FIRM</name>
<reference evidence="2" key="1">
    <citation type="submission" date="2009-12" db="EMBL/GenBank/DDBJ databases">
        <title>Sequence of Clostridiales genomosp. BVAB3 str. UPII9-5.</title>
        <authorList>
            <person name="Madupu R."/>
            <person name="Durkin A.S."/>
            <person name="Torralba M."/>
            <person name="Methe B."/>
            <person name="Sutton G.G."/>
            <person name="Strausberg R.L."/>
            <person name="Nelson K.E."/>
        </authorList>
    </citation>
    <scope>NUCLEOTIDE SEQUENCE [LARGE SCALE GENOMIC DNA]</scope>
    <source>
        <strain evidence="2">W1219</strain>
    </source>
</reference>
<dbReference type="AlphaFoldDB" id="D2MQL8"/>
<keyword evidence="2" id="KW-1185">Reference proteome</keyword>
<organism evidence="1 2">
    <name type="scientific">Bulleidia extructa W1219</name>
    <dbReference type="NCBI Taxonomy" id="679192"/>
    <lineage>
        <taxon>Bacteria</taxon>
        <taxon>Bacillati</taxon>
        <taxon>Bacillota</taxon>
        <taxon>Erysipelotrichia</taxon>
        <taxon>Erysipelotrichales</taxon>
        <taxon>Erysipelotrichaceae</taxon>
        <taxon>Bulleidia</taxon>
    </lineage>
</organism>
<gene>
    <name evidence="1" type="ORF">HMPREF9013_0571</name>
</gene>
<evidence type="ECO:0000313" key="2">
    <source>
        <dbReference type="Proteomes" id="UP000005017"/>
    </source>
</evidence>
<dbReference type="SUPFAM" id="SSF159468">
    <property type="entry name" value="AtpF-like"/>
    <property type="match status" value="1"/>
</dbReference>
<dbReference type="GO" id="GO:0034220">
    <property type="term" value="P:monoatomic ion transmembrane transport"/>
    <property type="evidence" value="ECO:0007669"/>
    <property type="project" value="InterPro"/>
</dbReference>
<dbReference type="EMBL" id="ADFR01000016">
    <property type="protein sequence ID" value="EFC05287.1"/>
    <property type="molecule type" value="Genomic_DNA"/>
</dbReference>
<dbReference type="InterPro" id="IPR036906">
    <property type="entry name" value="ATPase_V1_fsu_sf"/>
</dbReference>
<comment type="caution">
    <text evidence="1">The sequence shown here is derived from an EMBL/GenBank/DDBJ whole genome shotgun (WGS) entry which is preliminary data.</text>
</comment>
<sequence length="48" mass="5326">MNEVADVVAKWKMDLKQPLIVEISDRHGSAKISERIDGYISSAIGLKL</sequence>
<evidence type="ECO:0000313" key="1">
    <source>
        <dbReference type="EMBL" id="EFC05287.1"/>
    </source>
</evidence>
<accession>D2MQL8</accession>
<dbReference type="Proteomes" id="UP000005017">
    <property type="component" value="Unassembled WGS sequence"/>
</dbReference>
<protein>
    <submittedName>
        <fullName evidence="1">Uncharacterized protein</fullName>
    </submittedName>
</protein>
<proteinExistence type="predicted"/>